<dbReference type="GO" id="GO:0003677">
    <property type="term" value="F:DNA binding"/>
    <property type="evidence" value="ECO:0007669"/>
    <property type="project" value="UniProtKB-UniRule"/>
</dbReference>
<reference evidence="7 8" key="1">
    <citation type="journal article" date="2011" name="BMC Genomics">
        <title>Genome sequencing reveals diversification of virulence factor content and possible host adaptation in distinct subpopulations of Salmonella enterica.</title>
        <authorList>
            <person name="den Bakker H.C."/>
            <person name="Moreno Switt A.I."/>
            <person name="Govoni G."/>
            <person name="Cummings C.A."/>
            <person name="Ranieri M.L."/>
            <person name="Degoricija L."/>
            <person name="Hoelzer K."/>
            <person name="Rodriguez-Rivera L.D."/>
            <person name="Brown S."/>
            <person name="Bolchacova E."/>
            <person name="Furtado M.R."/>
            <person name="Wiedmann M."/>
        </authorList>
    </citation>
    <scope>NUCLEOTIDE SEQUENCE [LARGE SCALE GENOMIC DNA]</scope>
    <source>
        <strain evidence="7 8">R8-2977</strain>
    </source>
</reference>
<evidence type="ECO:0000313" key="8">
    <source>
        <dbReference type="Proteomes" id="UP000004776"/>
    </source>
</evidence>
<name>G5RTT6_SALET</name>
<keyword evidence="1" id="KW-0229">DNA integration</keyword>
<dbReference type="InterPro" id="IPR013762">
    <property type="entry name" value="Integrase-like_cat_sf"/>
</dbReference>
<dbReference type="CDD" id="cd00796">
    <property type="entry name" value="INT_Rci_Hp1_C"/>
    <property type="match status" value="1"/>
</dbReference>
<dbReference type="InterPro" id="IPR050090">
    <property type="entry name" value="Tyrosine_recombinase_XerCD"/>
</dbReference>
<keyword evidence="2 4" id="KW-0238">DNA-binding</keyword>
<protein>
    <submittedName>
        <fullName evidence="7">Integrase</fullName>
    </submittedName>
</protein>
<dbReference type="GO" id="GO:0015074">
    <property type="term" value="P:DNA integration"/>
    <property type="evidence" value="ECO:0007669"/>
    <property type="project" value="UniProtKB-KW"/>
</dbReference>
<dbReference type="InterPro" id="IPR002104">
    <property type="entry name" value="Integrase_catalytic"/>
</dbReference>
<dbReference type="EMBL" id="AFCW01000699">
    <property type="protein sequence ID" value="EHD04697.1"/>
    <property type="molecule type" value="Genomic_DNA"/>
</dbReference>
<evidence type="ECO:0000256" key="1">
    <source>
        <dbReference type="ARBA" id="ARBA00022908"/>
    </source>
</evidence>
<organism evidence="7 8">
    <name type="scientific">Salmonella enterica subsp. enterica serovar Urbana str. R8-2977</name>
    <dbReference type="NCBI Taxonomy" id="913084"/>
    <lineage>
        <taxon>Bacteria</taxon>
        <taxon>Pseudomonadati</taxon>
        <taxon>Pseudomonadota</taxon>
        <taxon>Gammaproteobacteria</taxon>
        <taxon>Enterobacterales</taxon>
        <taxon>Enterobacteriaceae</taxon>
        <taxon>Salmonella</taxon>
    </lineage>
</organism>
<dbReference type="PROSITE" id="PS51898">
    <property type="entry name" value="TYR_RECOMBINASE"/>
    <property type="match status" value="1"/>
</dbReference>
<dbReference type="InterPro" id="IPR011010">
    <property type="entry name" value="DNA_brk_join_enz"/>
</dbReference>
<dbReference type="Gene3D" id="1.10.443.10">
    <property type="entry name" value="Intergrase catalytic core"/>
    <property type="match status" value="1"/>
</dbReference>
<dbReference type="Proteomes" id="UP000004776">
    <property type="component" value="Unassembled WGS sequence"/>
</dbReference>
<dbReference type="Pfam" id="PF24624">
    <property type="entry name" value="Int_N"/>
    <property type="match status" value="1"/>
</dbReference>
<evidence type="ECO:0000256" key="3">
    <source>
        <dbReference type="ARBA" id="ARBA00023172"/>
    </source>
</evidence>
<evidence type="ECO:0000256" key="2">
    <source>
        <dbReference type="ARBA" id="ARBA00023125"/>
    </source>
</evidence>
<feature type="domain" description="Tyr recombinase" evidence="5">
    <location>
        <begin position="185"/>
        <end position="344"/>
    </location>
</feature>
<evidence type="ECO:0000259" key="5">
    <source>
        <dbReference type="PROSITE" id="PS51898"/>
    </source>
</evidence>
<dbReference type="SUPFAM" id="SSF56349">
    <property type="entry name" value="DNA breaking-rejoining enzymes"/>
    <property type="match status" value="1"/>
</dbReference>
<sequence>MTIRKQPNGKWLCECYPSGRDGKRVRKQFGQFATKGEAIRKQFATKGEAIAFENFTMDEVNKKPWLGEKDDRRQLSEVIEQWHSLYGQTLADPKRLMSKLSIICHGLGDPIASELTAGDFTKYREARLKGEVRSEDGALMSPVKPRTVNLEQRNLSSVFGTLKKLGHWSAPNPLAGLPTFKIAEGELAFLAPDEIKRLLDACADSQSPSLLMITKICLSTGARWSEAENLQGHQVSKYRITYTKTKGKKNRTVPISQDLYDEIPRNRGKLFTPCRKAFERAIKRAGIELPEGQCTHVLRHTFASHFMMNGGNILVLRDILGHADIKMTMIYAHFAPDHLEDAVTKNPLNNLGWVR</sequence>
<dbReference type="InterPro" id="IPR057084">
    <property type="entry name" value="Int_N"/>
</dbReference>
<feature type="domain" description="Core-binding (CB)" evidence="6">
    <location>
        <begin position="73"/>
        <end position="163"/>
    </location>
</feature>
<dbReference type="Pfam" id="PF00589">
    <property type="entry name" value="Phage_integrase"/>
    <property type="match status" value="2"/>
</dbReference>
<evidence type="ECO:0000256" key="4">
    <source>
        <dbReference type="PROSITE-ProRule" id="PRU01248"/>
    </source>
</evidence>
<dbReference type="InterPro" id="IPR044068">
    <property type="entry name" value="CB"/>
</dbReference>
<gene>
    <name evidence="7" type="ORF">LTSEURB_1723</name>
</gene>
<comment type="caution">
    <text evidence="7">The sequence shown here is derived from an EMBL/GenBank/DDBJ whole genome shotgun (WGS) entry which is preliminary data.</text>
</comment>
<dbReference type="GO" id="GO:0006310">
    <property type="term" value="P:DNA recombination"/>
    <property type="evidence" value="ECO:0007669"/>
    <property type="project" value="UniProtKB-KW"/>
</dbReference>
<dbReference type="PANTHER" id="PTHR30349:SF93">
    <property type="entry name" value="FELS-2 PROPHAGE PROTEIN"/>
    <property type="match status" value="1"/>
</dbReference>
<dbReference type="PATRIC" id="fig|913084.3.peg.1258"/>
<accession>G5RTT6</accession>
<dbReference type="PANTHER" id="PTHR30349">
    <property type="entry name" value="PHAGE INTEGRASE-RELATED"/>
    <property type="match status" value="1"/>
</dbReference>
<proteinExistence type="predicted"/>
<evidence type="ECO:0000313" key="7">
    <source>
        <dbReference type="EMBL" id="EHD04697.1"/>
    </source>
</evidence>
<dbReference type="PROSITE" id="PS51900">
    <property type="entry name" value="CB"/>
    <property type="match status" value="1"/>
</dbReference>
<evidence type="ECO:0000259" key="6">
    <source>
        <dbReference type="PROSITE" id="PS51900"/>
    </source>
</evidence>
<keyword evidence="3" id="KW-0233">DNA recombination</keyword>
<dbReference type="AlphaFoldDB" id="G5RTT6"/>